<organism evidence="7 8">
    <name type="scientific">Coptis chinensis</name>
    <dbReference type="NCBI Taxonomy" id="261450"/>
    <lineage>
        <taxon>Eukaryota</taxon>
        <taxon>Viridiplantae</taxon>
        <taxon>Streptophyta</taxon>
        <taxon>Embryophyta</taxon>
        <taxon>Tracheophyta</taxon>
        <taxon>Spermatophyta</taxon>
        <taxon>Magnoliopsida</taxon>
        <taxon>Ranunculales</taxon>
        <taxon>Ranunculaceae</taxon>
        <taxon>Coptidoideae</taxon>
        <taxon>Coptis</taxon>
    </lineage>
</organism>
<evidence type="ECO:0000256" key="3">
    <source>
        <dbReference type="ARBA" id="ARBA00022737"/>
    </source>
</evidence>
<evidence type="ECO:0000256" key="2">
    <source>
        <dbReference type="ARBA" id="ARBA00007626"/>
    </source>
</evidence>
<dbReference type="PANTHER" id="PTHR45717:SF5">
    <property type="entry name" value="PENTACOTRIPEPTIDE-REPEAT REGION OF PRORP DOMAIN-CONTAINING PROTEIN"/>
    <property type="match status" value="1"/>
</dbReference>
<dbReference type="InterPro" id="IPR002885">
    <property type="entry name" value="PPR_rpt"/>
</dbReference>
<comment type="caution">
    <text evidence="7">The sequence shown here is derived from an EMBL/GenBank/DDBJ whole genome shotgun (WGS) entry which is preliminary data.</text>
</comment>
<dbReference type="AlphaFoldDB" id="A0A835LWG4"/>
<dbReference type="Pfam" id="PF13812">
    <property type="entry name" value="PPR_3"/>
    <property type="match status" value="1"/>
</dbReference>
<reference evidence="7 8" key="1">
    <citation type="submission" date="2020-10" db="EMBL/GenBank/DDBJ databases">
        <title>The Coptis chinensis genome and diversification of protoberbering-type alkaloids.</title>
        <authorList>
            <person name="Wang B."/>
            <person name="Shu S."/>
            <person name="Song C."/>
            <person name="Liu Y."/>
        </authorList>
    </citation>
    <scope>NUCLEOTIDE SEQUENCE [LARGE SCALE GENOMIC DNA]</scope>
    <source>
        <strain evidence="7">HL-2020</strain>
        <tissue evidence="7">Leaf</tissue>
    </source>
</reference>
<proteinExistence type="inferred from homology"/>
<evidence type="ECO:0000256" key="1">
    <source>
        <dbReference type="ARBA" id="ARBA00004173"/>
    </source>
</evidence>
<evidence type="ECO:0000256" key="5">
    <source>
        <dbReference type="ARBA" id="ARBA00023128"/>
    </source>
</evidence>
<dbReference type="OrthoDB" id="1717827at2759"/>
<evidence type="ECO:0008006" key="9">
    <source>
        <dbReference type="Google" id="ProtNLM"/>
    </source>
</evidence>
<dbReference type="GO" id="GO:0003729">
    <property type="term" value="F:mRNA binding"/>
    <property type="evidence" value="ECO:0007669"/>
    <property type="project" value="UniProtKB-ARBA"/>
</dbReference>
<dbReference type="GO" id="GO:0005739">
    <property type="term" value="C:mitochondrion"/>
    <property type="evidence" value="ECO:0007669"/>
    <property type="project" value="UniProtKB-SubCell"/>
</dbReference>
<dbReference type="Gene3D" id="1.25.40.10">
    <property type="entry name" value="Tetratricopeptide repeat domain"/>
    <property type="match status" value="2"/>
</dbReference>
<keyword evidence="3" id="KW-0677">Repeat</keyword>
<comment type="similarity">
    <text evidence="2">Belongs to the PPR family. P subfamily.</text>
</comment>
<gene>
    <name evidence="7" type="ORF">IFM89_018435</name>
</gene>
<accession>A0A835LWG4</accession>
<evidence type="ECO:0000256" key="6">
    <source>
        <dbReference type="PROSITE-ProRule" id="PRU00708"/>
    </source>
</evidence>
<dbReference type="PANTHER" id="PTHR45717">
    <property type="entry name" value="OS12G0527900 PROTEIN"/>
    <property type="match status" value="1"/>
</dbReference>
<keyword evidence="4" id="KW-0809">Transit peptide</keyword>
<dbReference type="EMBL" id="JADFTS010000005">
    <property type="protein sequence ID" value="KAF9605769.1"/>
    <property type="molecule type" value="Genomic_DNA"/>
</dbReference>
<dbReference type="FunFam" id="1.25.40.10:FF:000385">
    <property type="entry name" value="Pentatricopeptide repeat-containing protein mitochondrial"/>
    <property type="match status" value="1"/>
</dbReference>
<feature type="repeat" description="PPR" evidence="6">
    <location>
        <begin position="148"/>
        <end position="182"/>
    </location>
</feature>
<keyword evidence="8" id="KW-1185">Reference proteome</keyword>
<dbReference type="PROSITE" id="PS51375">
    <property type="entry name" value="PPR"/>
    <property type="match status" value="2"/>
</dbReference>
<name>A0A835LWG4_9MAGN</name>
<dbReference type="SUPFAM" id="SSF48452">
    <property type="entry name" value="TPR-like"/>
    <property type="match status" value="1"/>
</dbReference>
<keyword evidence="5" id="KW-0496">Mitochondrion</keyword>
<dbReference type="Pfam" id="PF01535">
    <property type="entry name" value="PPR"/>
    <property type="match status" value="2"/>
</dbReference>
<evidence type="ECO:0000313" key="7">
    <source>
        <dbReference type="EMBL" id="KAF9605769.1"/>
    </source>
</evidence>
<evidence type="ECO:0000313" key="8">
    <source>
        <dbReference type="Proteomes" id="UP000631114"/>
    </source>
</evidence>
<dbReference type="InterPro" id="IPR011990">
    <property type="entry name" value="TPR-like_helical_dom_sf"/>
</dbReference>
<dbReference type="Proteomes" id="UP000631114">
    <property type="component" value="Unassembled WGS sequence"/>
</dbReference>
<feature type="repeat" description="PPR" evidence="6">
    <location>
        <begin position="218"/>
        <end position="252"/>
    </location>
</feature>
<sequence length="511" mass="58318">MARTSGQAMSSWLVRRLSTAALTVTKNKKSISTTSSSSLIVKEEKKSSELYKRLSVLGGRNDMNVGETLNEWAKEGKSVNKKEIIGFVYQLRKYKKYNHAIQLLEWLDKRGQTLSYANQAVHLDLIAKAKGIDSAEKYFTSLPESSKNKLTYGALLNCYCQEKMTKKAMDLLEKMKEQNLASTCLAYNNIISLHMRSGEPEKVPLLVQEMKEKKITTNIYTYAFLMSSYALLKDIESAGRVIEEMKTDGISRNWSIYANLASIYVKEGNFDQANVTLKQMEKRMDVRDRKAYYILIGLYSHTSNKLGVDRVWDSLKSAFPELTNMCYLSKLQALHRLGDTDGLKKCFDDWESGCSNYDIKLVNVLIDSYLSRGMIPEAEALLERAVRKVGKASFRTLEMFMNFYLEKRQLDSALKYLKTAASMKNEYEWKPSQDVVDMFLRYLEEEKNVDGAENLFKSLKKLNSVSTEVYDSLLRTYVAAGIKDPEMHKRMKEDGIEASPSSKTLIGKVCL</sequence>
<evidence type="ECO:0000256" key="4">
    <source>
        <dbReference type="ARBA" id="ARBA00022946"/>
    </source>
</evidence>
<comment type="subcellular location">
    <subcellularLocation>
        <location evidence="1">Mitochondrion</location>
    </subcellularLocation>
</comment>
<dbReference type="NCBIfam" id="TIGR00756">
    <property type="entry name" value="PPR"/>
    <property type="match status" value="3"/>
</dbReference>
<protein>
    <recommendedName>
        <fullName evidence="9">Pentatricopeptide repeat-containing protein</fullName>
    </recommendedName>
</protein>